<evidence type="ECO:0000256" key="5">
    <source>
        <dbReference type="ARBA" id="ARBA00022729"/>
    </source>
</evidence>
<dbReference type="Ensembl" id="ENSVKKT00000022770.1">
    <property type="protein sequence ID" value="ENSVKKP00000022217.1"/>
    <property type="gene ID" value="ENSVKKG00000014833.1"/>
</dbReference>
<dbReference type="InterPro" id="IPR000471">
    <property type="entry name" value="Interferon_alpha/beta/delta"/>
</dbReference>
<accession>A0A8D2LIU7</accession>
<feature type="chain" id="PRO_5034753632" evidence="9">
    <location>
        <begin position="22"/>
        <end position="178"/>
    </location>
</feature>
<dbReference type="GO" id="GO:0006955">
    <property type="term" value="P:immune response"/>
    <property type="evidence" value="ECO:0007669"/>
    <property type="project" value="UniProtKB-ARBA"/>
</dbReference>
<dbReference type="Gene3D" id="1.20.1250.10">
    <property type="match status" value="1"/>
</dbReference>
<evidence type="ECO:0000313" key="10">
    <source>
        <dbReference type="Ensembl" id="ENSVKKP00000022217.1"/>
    </source>
</evidence>
<dbReference type="PANTHER" id="PTHR11691">
    <property type="entry name" value="TYPE I INTERFERON"/>
    <property type="match status" value="1"/>
</dbReference>
<evidence type="ECO:0000256" key="3">
    <source>
        <dbReference type="ARBA" id="ARBA00022514"/>
    </source>
</evidence>
<keyword evidence="3 8" id="KW-0202">Cytokine</keyword>
<feature type="signal peptide" evidence="9">
    <location>
        <begin position="1"/>
        <end position="21"/>
    </location>
</feature>
<name>A0A8D2LIU7_VARKO</name>
<keyword evidence="6 8" id="KW-0051">Antiviral defense</keyword>
<keyword evidence="4" id="KW-0964">Secreted</keyword>
<dbReference type="AlphaFoldDB" id="A0A8D2LIU7"/>
<proteinExistence type="inferred from homology"/>
<dbReference type="Proteomes" id="UP000694545">
    <property type="component" value="Unplaced"/>
</dbReference>
<dbReference type="GO" id="GO:0005125">
    <property type="term" value="F:cytokine activity"/>
    <property type="evidence" value="ECO:0007669"/>
    <property type="project" value="UniProtKB-KW"/>
</dbReference>
<evidence type="ECO:0000256" key="9">
    <source>
        <dbReference type="SAM" id="SignalP"/>
    </source>
</evidence>
<dbReference type="GO" id="GO:0005615">
    <property type="term" value="C:extracellular space"/>
    <property type="evidence" value="ECO:0007669"/>
    <property type="project" value="UniProtKB-KW"/>
</dbReference>
<evidence type="ECO:0000313" key="11">
    <source>
        <dbReference type="Proteomes" id="UP000694545"/>
    </source>
</evidence>
<dbReference type="InterPro" id="IPR009079">
    <property type="entry name" value="4_helix_cytokine-like_core"/>
</dbReference>
<evidence type="ECO:0000256" key="2">
    <source>
        <dbReference type="ARBA" id="ARBA00011033"/>
    </source>
</evidence>
<dbReference type="PROSITE" id="PS00252">
    <property type="entry name" value="INTERFERON_A_B_D"/>
    <property type="match status" value="1"/>
</dbReference>
<keyword evidence="7" id="KW-1015">Disulfide bond</keyword>
<protein>
    <submittedName>
        <fullName evidence="10">Uncharacterized protein</fullName>
    </submittedName>
</protein>
<comment type="similarity">
    <text evidence="2 8">Belongs to the alpha/beta interferon family.</text>
</comment>
<evidence type="ECO:0000256" key="6">
    <source>
        <dbReference type="ARBA" id="ARBA00023118"/>
    </source>
</evidence>
<keyword evidence="5 9" id="KW-0732">Signal</keyword>
<dbReference type="SMART" id="SM00076">
    <property type="entry name" value="IFabd"/>
    <property type="match status" value="1"/>
</dbReference>
<evidence type="ECO:0000256" key="8">
    <source>
        <dbReference type="RuleBase" id="RU000436"/>
    </source>
</evidence>
<evidence type="ECO:0000256" key="4">
    <source>
        <dbReference type="ARBA" id="ARBA00022525"/>
    </source>
</evidence>
<keyword evidence="11" id="KW-1185">Reference proteome</keyword>
<evidence type="ECO:0000256" key="1">
    <source>
        <dbReference type="ARBA" id="ARBA00004613"/>
    </source>
</evidence>
<sequence length="178" mass="20438">MAAATLRQICLELLFASGIVSLDCSQIAQSQKSENGKTMKLLKALGGRQQPLPECLTRSFGFPLQQLLQASKEDARRAIGLILEEILDVFQLNFTQAEWNMSDTDLLQKALFQQVMQWKGCSVEEKGDPSTFKDRRLRLRLKKYFLGIHRFLTEEEFSFCAWEAVRMDILRSGMLVYH</sequence>
<comment type="subcellular location">
    <subcellularLocation>
        <location evidence="1">Secreted</location>
    </subcellularLocation>
</comment>
<organism evidence="10 11">
    <name type="scientific">Varanus komodoensis</name>
    <name type="common">Komodo dragon</name>
    <dbReference type="NCBI Taxonomy" id="61221"/>
    <lineage>
        <taxon>Eukaryota</taxon>
        <taxon>Metazoa</taxon>
        <taxon>Chordata</taxon>
        <taxon>Craniata</taxon>
        <taxon>Vertebrata</taxon>
        <taxon>Euteleostomi</taxon>
        <taxon>Lepidosauria</taxon>
        <taxon>Squamata</taxon>
        <taxon>Bifurcata</taxon>
        <taxon>Unidentata</taxon>
        <taxon>Episquamata</taxon>
        <taxon>Toxicofera</taxon>
        <taxon>Anguimorpha</taxon>
        <taxon>Paleoanguimorpha</taxon>
        <taxon>Varanoidea</taxon>
        <taxon>Varanidae</taxon>
        <taxon>Varanus</taxon>
    </lineage>
</organism>
<dbReference type="GO" id="GO:0051607">
    <property type="term" value="P:defense response to virus"/>
    <property type="evidence" value="ECO:0007669"/>
    <property type="project" value="UniProtKB-KW"/>
</dbReference>
<dbReference type="PANTHER" id="PTHR11691:SF73">
    <property type="entry name" value="INTERFERON BETA"/>
    <property type="match status" value="1"/>
</dbReference>
<dbReference type="GO" id="GO:0005126">
    <property type="term" value="F:cytokine receptor binding"/>
    <property type="evidence" value="ECO:0007669"/>
    <property type="project" value="InterPro"/>
</dbReference>
<reference evidence="10" key="1">
    <citation type="submission" date="2025-08" db="UniProtKB">
        <authorList>
            <consortium name="Ensembl"/>
        </authorList>
    </citation>
    <scope>IDENTIFICATION</scope>
</reference>
<dbReference type="OMA" id="QANWNTT"/>
<reference evidence="10" key="2">
    <citation type="submission" date="2025-09" db="UniProtKB">
        <authorList>
            <consortium name="Ensembl"/>
        </authorList>
    </citation>
    <scope>IDENTIFICATION</scope>
</reference>
<dbReference type="SUPFAM" id="SSF47266">
    <property type="entry name" value="4-helical cytokines"/>
    <property type="match status" value="1"/>
</dbReference>
<dbReference type="Pfam" id="PF00143">
    <property type="entry name" value="Interferon"/>
    <property type="match status" value="1"/>
</dbReference>
<evidence type="ECO:0000256" key="7">
    <source>
        <dbReference type="ARBA" id="ARBA00023157"/>
    </source>
</evidence>